<reference evidence="1 2" key="1">
    <citation type="submission" date="2019-09" db="EMBL/GenBank/DDBJ databases">
        <title>YIM 132548 draft genome.</title>
        <authorList>
            <person name="Jiang L."/>
        </authorList>
    </citation>
    <scope>NUCLEOTIDE SEQUENCE [LARGE SCALE GENOMIC DNA]</scope>
    <source>
        <strain evidence="1 2">YIM 132548</strain>
    </source>
</reference>
<organism evidence="1 2">
    <name type="scientific">Methylobacterium planeticum</name>
    <dbReference type="NCBI Taxonomy" id="2615211"/>
    <lineage>
        <taxon>Bacteria</taxon>
        <taxon>Pseudomonadati</taxon>
        <taxon>Pseudomonadota</taxon>
        <taxon>Alphaproteobacteria</taxon>
        <taxon>Hyphomicrobiales</taxon>
        <taxon>Methylobacteriaceae</taxon>
        <taxon>Methylobacterium</taxon>
    </lineage>
</organism>
<dbReference type="Proteomes" id="UP000441523">
    <property type="component" value="Unassembled WGS sequence"/>
</dbReference>
<dbReference type="RefSeq" id="WP_150964880.1">
    <property type="nucleotide sequence ID" value="NZ_VZZJ01000015.1"/>
</dbReference>
<dbReference type="InterPro" id="IPR010982">
    <property type="entry name" value="Lambda_DNA-bd_dom_sf"/>
</dbReference>
<name>A0A6N6MS17_9HYPH</name>
<keyword evidence="2" id="KW-1185">Reference proteome</keyword>
<dbReference type="EMBL" id="VZZJ01000015">
    <property type="protein sequence ID" value="KAB1072135.1"/>
    <property type="molecule type" value="Genomic_DNA"/>
</dbReference>
<gene>
    <name evidence="1" type="ORF">F6X51_17050</name>
</gene>
<dbReference type="AlphaFoldDB" id="A0A6N6MS17"/>
<evidence type="ECO:0000313" key="1">
    <source>
        <dbReference type="EMBL" id="KAB1072135.1"/>
    </source>
</evidence>
<comment type="caution">
    <text evidence="1">The sequence shown here is derived from an EMBL/GenBank/DDBJ whole genome shotgun (WGS) entry which is preliminary data.</text>
</comment>
<accession>A0A6N6MS17</accession>
<sequence length="81" mass="8676">MADEPIRRDPGRPPVHPGAILREDVLQGLGITVKAMALRLGRFCGNGPGVWLRMQGAHDLWQAERALGAELAKIPTRGAAA</sequence>
<dbReference type="SUPFAM" id="SSF47413">
    <property type="entry name" value="lambda repressor-like DNA-binding domains"/>
    <property type="match status" value="1"/>
</dbReference>
<protein>
    <submittedName>
        <fullName evidence="1">Addiction module antidote protein, HigA family</fullName>
    </submittedName>
</protein>
<dbReference type="GO" id="GO:0003677">
    <property type="term" value="F:DNA binding"/>
    <property type="evidence" value="ECO:0007669"/>
    <property type="project" value="InterPro"/>
</dbReference>
<proteinExistence type="predicted"/>
<evidence type="ECO:0000313" key="2">
    <source>
        <dbReference type="Proteomes" id="UP000441523"/>
    </source>
</evidence>
<dbReference type="Gene3D" id="1.10.260.40">
    <property type="entry name" value="lambda repressor-like DNA-binding domains"/>
    <property type="match status" value="1"/>
</dbReference>